<dbReference type="AlphaFoldDB" id="J5QMI8"/>
<dbReference type="KEGG" id="tasa:A1Q1_02827"/>
<keyword evidence="5" id="KW-0472">Membrane</keyword>
<gene>
    <name evidence="9" type="ORF">A1Q1_02827</name>
</gene>
<name>J5QMI8_TRIAS</name>
<dbReference type="VEuPathDB" id="FungiDB:A1Q1_02827"/>
<dbReference type="SMART" id="SM00397">
    <property type="entry name" value="t_SNARE"/>
    <property type="match status" value="1"/>
</dbReference>
<dbReference type="Gene3D" id="1.20.5.110">
    <property type="match status" value="1"/>
</dbReference>
<sequence length="288" mass="32302">MSLTSISARLTSAQSALLERSRVISLGMTPSASSTHSLMRTLRNVKGDLDKVPESEDGDELRELETRYDRIIDMLAADDEGRERAKDLRRERRRPPPVASPQYGNSRSPSPTSKPIKPFRDDPSDDEGEPEQSHHEILQQQQDMMDDQDERLNLLSHSINRQNHLSLQIGDELDVQAELLESTDAAMDNTANRLNRARRRLDHVADNAKQHVVPSPLLAIAERAVPVYLGNSKEERRRSAAMIFTWWAERSGSFGTGHLYLLVILFLVSALLMEGEASAEARAATKVC</sequence>
<dbReference type="CDD" id="cd15859">
    <property type="entry name" value="SNARE_SYN8"/>
    <property type="match status" value="1"/>
</dbReference>
<evidence type="ECO:0000256" key="5">
    <source>
        <dbReference type="ARBA" id="ARBA00023136"/>
    </source>
</evidence>
<protein>
    <recommendedName>
        <fullName evidence="8">t-SNARE coiled-coil homology domain-containing protein</fullName>
    </recommendedName>
</protein>
<dbReference type="OrthoDB" id="244190at2759"/>
<accession>J5QMI8</accession>
<keyword evidence="2" id="KW-0813">Transport</keyword>
<evidence type="ECO:0000256" key="7">
    <source>
        <dbReference type="SAM" id="MobiDB-lite"/>
    </source>
</evidence>
<evidence type="ECO:0000256" key="4">
    <source>
        <dbReference type="ARBA" id="ARBA00022989"/>
    </source>
</evidence>
<dbReference type="SUPFAM" id="SSF58038">
    <property type="entry name" value="SNARE fusion complex"/>
    <property type="match status" value="1"/>
</dbReference>
<feature type="coiled-coil region" evidence="6">
    <location>
        <begin position="180"/>
        <end position="207"/>
    </location>
</feature>
<dbReference type="EMBL" id="ALBS01000211">
    <property type="protein sequence ID" value="EJT48123.1"/>
    <property type="molecule type" value="Genomic_DNA"/>
</dbReference>
<dbReference type="GO" id="GO:0005737">
    <property type="term" value="C:cytoplasm"/>
    <property type="evidence" value="ECO:0007669"/>
    <property type="project" value="UniProtKB-ARBA"/>
</dbReference>
<feature type="compositionally biased region" description="Polar residues" evidence="7">
    <location>
        <begin position="102"/>
        <end position="113"/>
    </location>
</feature>
<dbReference type="InterPro" id="IPR000727">
    <property type="entry name" value="T_SNARE_dom"/>
</dbReference>
<dbReference type="GO" id="GO:0016020">
    <property type="term" value="C:membrane"/>
    <property type="evidence" value="ECO:0007669"/>
    <property type="project" value="UniProtKB-SubCell"/>
</dbReference>
<feature type="region of interest" description="Disordered" evidence="7">
    <location>
        <begin position="78"/>
        <end position="140"/>
    </location>
</feature>
<evidence type="ECO:0000313" key="9">
    <source>
        <dbReference type="EMBL" id="EJT48123.1"/>
    </source>
</evidence>
<dbReference type="HOGENOM" id="CLU_053570_1_0_1"/>
<evidence type="ECO:0000256" key="3">
    <source>
        <dbReference type="ARBA" id="ARBA00022692"/>
    </source>
</evidence>
<keyword evidence="3" id="KW-0812">Transmembrane</keyword>
<comment type="caution">
    <text evidence="9">The sequence shown here is derived from an EMBL/GenBank/DDBJ whole genome shotgun (WGS) entry which is preliminary data.</text>
</comment>
<dbReference type="RefSeq" id="XP_014179531.1">
    <property type="nucleotide sequence ID" value="XM_014324056.1"/>
</dbReference>
<organism evidence="9 10">
    <name type="scientific">Trichosporon asahii var. asahii (strain ATCC 90039 / CBS 2479 / JCM 2466 / KCTC 7840 / NBRC 103889/ NCYC 2677 / UAMH 7654)</name>
    <name type="common">Yeast</name>
    <dbReference type="NCBI Taxonomy" id="1186058"/>
    <lineage>
        <taxon>Eukaryota</taxon>
        <taxon>Fungi</taxon>
        <taxon>Dikarya</taxon>
        <taxon>Basidiomycota</taxon>
        <taxon>Agaricomycotina</taxon>
        <taxon>Tremellomycetes</taxon>
        <taxon>Trichosporonales</taxon>
        <taxon>Trichosporonaceae</taxon>
        <taxon>Trichosporon</taxon>
    </lineage>
</organism>
<feature type="compositionally biased region" description="Basic and acidic residues" evidence="7">
    <location>
        <begin position="79"/>
        <end position="90"/>
    </location>
</feature>
<keyword evidence="4" id="KW-1133">Transmembrane helix</keyword>
<dbReference type="PANTHER" id="PTHR12791">
    <property type="entry name" value="GOLGI SNARE BET1-RELATED"/>
    <property type="match status" value="1"/>
</dbReference>
<evidence type="ECO:0000256" key="1">
    <source>
        <dbReference type="ARBA" id="ARBA00004167"/>
    </source>
</evidence>
<dbReference type="Proteomes" id="UP000002748">
    <property type="component" value="Unassembled WGS sequence"/>
</dbReference>
<feature type="domain" description="T-SNARE coiled-coil homology" evidence="8">
    <location>
        <begin position="142"/>
        <end position="204"/>
    </location>
</feature>
<dbReference type="GeneID" id="25986340"/>
<evidence type="ECO:0000256" key="6">
    <source>
        <dbReference type="SAM" id="Coils"/>
    </source>
</evidence>
<keyword evidence="6" id="KW-0175">Coiled coil</keyword>
<comment type="subcellular location">
    <subcellularLocation>
        <location evidence="1">Membrane</location>
        <topology evidence="1">Single-pass membrane protein</topology>
    </subcellularLocation>
</comment>
<reference evidence="9 10" key="1">
    <citation type="journal article" date="2012" name="Eukaryot. Cell">
        <title>Draft genome sequence of CBS 2479, the standard type strain of Trichosporon asahii.</title>
        <authorList>
            <person name="Yang R.Y."/>
            <person name="Li H.T."/>
            <person name="Zhu H."/>
            <person name="Zhou G.P."/>
            <person name="Wang M."/>
            <person name="Wang L."/>
        </authorList>
    </citation>
    <scope>NUCLEOTIDE SEQUENCE [LARGE SCALE GENOMIC DNA]</scope>
    <source>
        <strain evidence="10">ATCC 90039 / CBS 2479 / JCM 2466 / KCTC 7840 / NCYC 2677 / UAMH 7654</strain>
    </source>
</reference>
<evidence type="ECO:0000259" key="8">
    <source>
        <dbReference type="PROSITE" id="PS50192"/>
    </source>
</evidence>
<proteinExistence type="predicted"/>
<dbReference type="PROSITE" id="PS50192">
    <property type="entry name" value="T_SNARE"/>
    <property type="match status" value="1"/>
</dbReference>
<evidence type="ECO:0000256" key="2">
    <source>
        <dbReference type="ARBA" id="ARBA00022448"/>
    </source>
</evidence>
<dbReference type="GO" id="GO:0012505">
    <property type="term" value="C:endomembrane system"/>
    <property type="evidence" value="ECO:0007669"/>
    <property type="project" value="UniProtKB-ARBA"/>
</dbReference>
<evidence type="ECO:0000313" key="10">
    <source>
        <dbReference type="Proteomes" id="UP000002748"/>
    </source>
</evidence>